<dbReference type="InterPro" id="IPR036047">
    <property type="entry name" value="F-box-like_dom_sf"/>
</dbReference>
<feature type="compositionally biased region" description="Basic and acidic residues" evidence="2">
    <location>
        <begin position="756"/>
        <end position="766"/>
    </location>
</feature>
<sequence>HRQRTYVVPTVPPSSSSSSTTTSTTVPRLSSLPSDSLQSIASYCSPWDWTSLCRTSRSWHDEFGPIAFGRVWEHAGRCAFEVAHCWRTDSFYLDRYRGNDPNNNDDVGGGGGHRRNNDDDRHHRRHPPPQPGGGDANNNIGNNNNNNNNNGHRRRHFRRGGGRRWDGGVPDPLSSTRNNHRAHTYVEEKALFWKRKMGIEVAEDRPLFSNSADPQARGGEWTLRRRSLLAIVPPPPPPPHLLPLPPHARRSSTSSAASFPTSASLVASRYNSSSTPNLLSPDLRRSCEMSNGGWETAPPQAPPEPPKISIRVHRHLADQHLFGSPSINDDNGNMAAGKMSMSADFFHPRWKGRNSVETEPVHRFDNWDNLGMDDGRPTVDDIGETVQVEEDHEANDRMVDSNLRTAMRAFVAWSLQNTDRERRNSMPAWTGTDRHPVSLAFHPSSWNCASASPASDVHLEMYSSTTANLKSDDGGDDATSEAVAAMRSRCARYQKRLDCILKTSNFDSNPFQDCLLDFWDELFPATAGIHFYNQQSPVPRMSHLHTFLTSPCPKAIGTIQCEIERVRIFRKNSKGAKRVKGRFFPSYEYRLFIRDPRNDHLLQSRYSPRKDSVLLIAKNKRAMDKTPPSGGRGVASNRGGRGQGVGGIEFATPPGLACPSNVGTSKRGVTNYFLCLPQKIDVDNHYKSANKNNASVDLTRDESFGMALSPLAVQSKYPVEVGRLQSNFIGTEFQLFQSTTISQSKDGQGASNNVTLDRESGLEKGVRVYPVDNTMPADVINTTSRRSMNRRGSDFVRLVRRASSSISGRGSLSHNHETDYESAGDPADESDGSRHGSKKVVRRMSWGSAHNLNKRLSRRAIANNSDSSPSGDLFPLTSSSSHPDDVVSITGEVETGAITYTANLLGNRPRIMDVCIPKLYSEEGGREQETIRTHRGGAGNIGGGSTTTPMIDRFKTVLNLLSSAEDNAAANIDDTNDDHELMLFQNRPPWWNMELGAFVLNFGGRVKVASVKNFQLCERNAQDHIMQFGRIEGRHAFTMDFQYPLSPTQAFAIAISSLQSKISFG</sequence>
<organism evidence="5 6">
    <name type="scientific">Cyclostephanos tholiformis</name>
    <dbReference type="NCBI Taxonomy" id="382380"/>
    <lineage>
        <taxon>Eukaryota</taxon>
        <taxon>Sar</taxon>
        <taxon>Stramenopiles</taxon>
        <taxon>Ochrophyta</taxon>
        <taxon>Bacillariophyta</taxon>
        <taxon>Coscinodiscophyceae</taxon>
        <taxon>Thalassiosirophycidae</taxon>
        <taxon>Stephanodiscales</taxon>
        <taxon>Stephanodiscaceae</taxon>
        <taxon>Cyclostephanos</taxon>
    </lineage>
</organism>
<feature type="region of interest" description="Disordered" evidence="2">
    <location>
        <begin position="1"/>
        <end position="33"/>
    </location>
</feature>
<dbReference type="InterPro" id="IPR022415">
    <property type="entry name" value="ATP-guanido_PTrfase_AS"/>
</dbReference>
<evidence type="ECO:0008006" key="7">
    <source>
        <dbReference type="Google" id="ProtNLM"/>
    </source>
</evidence>
<evidence type="ECO:0000256" key="1">
    <source>
        <dbReference type="ARBA" id="ARBA00007129"/>
    </source>
</evidence>
<feature type="compositionally biased region" description="Polar residues" evidence="2">
    <location>
        <begin position="741"/>
        <end position="755"/>
    </location>
</feature>
<dbReference type="InterPro" id="IPR025659">
    <property type="entry name" value="Tubby-like_C"/>
</dbReference>
<dbReference type="PANTHER" id="PTHR16517">
    <property type="entry name" value="TUBBY-RELATED"/>
    <property type="match status" value="1"/>
</dbReference>
<dbReference type="CDD" id="cd09917">
    <property type="entry name" value="F-box_SF"/>
    <property type="match status" value="1"/>
</dbReference>
<feature type="region of interest" description="Disordered" evidence="2">
    <location>
        <begin position="858"/>
        <end position="886"/>
    </location>
</feature>
<feature type="compositionally biased region" description="Polar residues" evidence="2">
    <location>
        <begin position="862"/>
        <end position="881"/>
    </location>
</feature>
<comment type="similarity">
    <text evidence="1">Belongs to the TUB family.</text>
</comment>
<evidence type="ECO:0000259" key="3">
    <source>
        <dbReference type="Pfam" id="PF00646"/>
    </source>
</evidence>
<feature type="compositionally biased region" description="Acidic residues" evidence="2">
    <location>
        <begin position="820"/>
        <end position="830"/>
    </location>
</feature>
<dbReference type="Gene3D" id="3.20.90.10">
    <property type="entry name" value="Tubby Protein, Chain A"/>
    <property type="match status" value="1"/>
</dbReference>
<dbReference type="AlphaFoldDB" id="A0ABD3R3R7"/>
<dbReference type="SUPFAM" id="SSF81383">
    <property type="entry name" value="F-box domain"/>
    <property type="match status" value="1"/>
</dbReference>
<comment type="caution">
    <text evidence="5">The sequence shown here is derived from an EMBL/GenBank/DDBJ whole genome shotgun (WGS) entry which is preliminary data.</text>
</comment>
<feature type="region of interest" description="Disordered" evidence="2">
    <location>
        <begin position="741"/>
        <end position="768"/>
    </location>
</feature>
<dbReference type="EMBL" id="JALLPB020000606">
    <property type="protein sequence ID" value="KAL3807625.1"/>
    <property type="molecule type" value="Genomic_DNA"/>
</dbReference>
<gene>
    <name evidence="5" type="ORF">ACHAXA_005255</name>
</gene>
<dbReference type="InterPro" id="IPR000007">
    <property type="entry name" value="Tubby_C"/>
</dbReference>
<feature type="domain" description="F-box" evidence="3">
    <location>
        <begin position="29"/>
        <end position="61"/>
    </location>
</feature>
<name>A0ABD3R3R7_9STRA</name>
<feature type="region of interest" description="Disordered" evidence="2">
    <location>
        <begin position="270"/>
        <end position="307"/>
    </location>
</feature>
<accession>A0ABD3R3R7</accession>
<dbReference type="SUPFAM" id="SSF54518">
    <property type="entry name" value="Tubby C-terminal domain-like"/>
    <property type="match status" value="1"/>
</dbReference>
<keyword evidence="6" id="KW-1185">Reference proteome</keyword>
<dbReference type="Pfam" id="PF00646">
    <property type="entry name" value="F-box"/>
    <property type="match status" value="1"/>
</dbReference>
<feature type="compositionally biased region" description="Low complexity" evidence="2">
    <location>
        <begin position="136"/>
        <end position="150"/>
    </location>
</feature>
<feature type="non-terminal residue" evidence="5">
    <location>
        <position position="1"/>
    </location>
</feature>
<feature type="domain" description="Tubby C-terminal" evidence="4">
    <location>
        <begin position="883"/>
        <end position="1059"/>
    </location>
</feature>
<dbReference type="Proteomes" id="UP001530377">
    <property type="component" value="Unassembled WGS sequence"/>
</dbReference>
<evidence type="ECO:0000259" key="4">
    <source>
        <dbReference type="Pfam" id="PF01167"/>
    </source>
</evidence>
<dbReference type="PROSITE" id="PS00112">
    <property type="entry name" value="PHOSPHAGEN_KINASE"/>
    <property type="match status" value="1"/>
</dbReference>
<evidence type="ECO:0000313" key="5">
    <source>
        <dbReference type="EMBL" id="KAL3807625.1"/>
    </source>
</evidence>
<evidence type="ECO:0000256" key="2">
    <source>
        <dbReference type="SAM" id="MobiDB-lite"/>
    </source>
</evidence>
<dbReference type="Pfam" id="PF01167">
    <property type="entry name" value="Tub"/>
    <property type="match status" value="1"/>
</dbReference>
<feature type="region of interest" description="Disordered" evidence="2">
    <location>
        <begin position="96"/>
        <end position="181"/>
    </location>
</feature>
<reference evidence="5 6" key="1">
    <citation type="submission" date="2024-10" db="EMBL/GenBank/DDBJ databases">
        <title>Updated reference genomes for cyclostephanoid diatoms.</title>
        <authorList>
            <person name="Roberts W.R."/>
            <person name="Alverson A.J."/>
        </authorList>
    </citation>
    <scope>NUCLEOTIDE SEQUENCE [LARGE SCALE GENOMIC DNA]</scope>
    <source>
        <strain evidence="5 6">AJA228-03</strain>
    </source>
</reference>
<feature type="compositionally biased region" description="Basic residues" evidence="2">
    <location>
        <begin position="151"/>
        <end position="162"/>
    </location>
</feature>
<evidence type="ECO:0000313" key="6">
    <source>
        <dbReference type="Proteomes" id="UP001530377"/>
    </source>
</evidence>
<feature type="compositionally biased region" description="Low complexity" evidence="2">
    <location>
        <begin position="7"/>
        <end position="33"/>
    </location>
</feature>
<feature type="region of interest" description="Disordered" evidence="2">
    <location>
        <begin position="806"/>
        <end position="846"/>
    </location>
</feature>
<protein>
    <recommendedName>
        <fullName evidence="7">Tubby C-terminal domain-containing protein</fullName>
    </recommendedName>
</protein>
<proteinExistence type="inferred from homology"/>
<dbReference type="InterPro" id="IPR001810">
    <property type="entry name" value="F-box_dom"/>
</dbReference>
<dbReference type="PANTHER" id="PTHR16517:SF7">
    <property type="entry name" value="PROTEIN KING TUBBY"/>
    <property type="match status" value="1"/>
</dbReference>